<accession>A0AAD1KMW6</accession>
<proteinExistence type="predicted"/>
<evidence type="ECO:0000256" key="1">
    <source>
        <dbReference type="SAM" id="MobiDB-lite"/>
    </source>
</evidence>
<organism evidence="2 3">
    <name type="scientific">Cutibacterium modestum</name>
    <dbReference type="NCBI Taxonomy" id="2559073"/>
    <lineage>
        <taxon>Bacteria</taxon>
        <taxon>Bacillati</taxon>
        <taxon>Actinomycetota</taxon>
        <taxon>Actinomycetes</taxon>
        <taxon>Propionibacteriales</taxon>
        <taxon>Propionibacteriaceae</taxon>
        <taxon>Cutibacterium</taxon>
    </lineage>
</organism>
<reference evidence="2" key="1">
    <citation type="submission" date="2021-06" db="EMBL/GenBank/DDBJ databases">
        <title>Genome sequence of Cutibacterium modestum strain KB17-24694.</title>
        <authorList>
            <person name="Dekio I."/>
            <person name="Asahina A."/>
            <person name="Nishida M."/>
        </authorList>
    </citation>
    <scope>NUCLEOTIDE SEQUENCE</scope>
    <source>
        <strain evidence="2">KB17-24694</strain>
    </source>
</reference>
<dbReference type="GeneID" id="92881923"/>
<dbReference type="RefSeq" id="WP_036973610.1">
    <property type="nucleotide sequence ID" value="NZ_AP024747.1"/>
</dbReference>
<dbReference type="Proteomes" id="UP000825072">
    <property type="component" value="Chromosome 1"/>
</dbReference>
<protein>
    <submittedName>
        <fullName evidence="2">Uncharacterized protein</fullName>
    </submittedName>
</protein>
<sequence>MAALTINTPRPSIRSAEHIRVRAKNAITTTSSPTTGGTDEGFSIPAQREAVRRKTEQLKATIIEEFVDAGAVPLSVLE</sequence>
<dbReference type="AlphaFoldDB" id="A0AAD1KMW6"/>
<feature type="compositionally biased region" description="Low complexity" evidence="1">
    <location>
        <begin position="28"/>
        <end position="37"/>
    </location>
</feature>
<gene>
    <name evidence="2" type="ORF">KB1_05480</name>
</gene>
<evidence type="ECO:0000313" key="2">
    <source>
        <dbReference type="EMBL" id="BCY24558.1"/>
    </source>
</evidence>
<name>A0AAD1KMW6_9ACTN</name>
<feature type="region of interest" description="Disordered" evidence="1">
    <location>
        <begin position="25"/>
        <end position="45"/>
    </location>
</feature>
<dbReference type="EMBL" id="AP024747">
    <property type="protein sequence ID" value="BCY24558.1"/>
    <property type="molecule type" value="Genomic_DNA"/>
</dbReference>
<evidence type="ECO:0000313" key="3">
    <source>
        <dbReference type="Proteomes" id="UP000825072"/>
    </source>
</evidence>